<evidence type="ECO:0000313" key="1">
    <source>
        <dbReference type="EMBL" id="KKK54302.1"/>
    </source>
</evidence>
<protein>
    <submittedName>
        <fullName evidence="1">Uncharacterized protein</fullName>
    </submittedName>
</protein>
<accession>A0A0F8WBR2</accession>
<feature type="non-terminal residue" evidence="1">
    <location>
        <position position="1"/>
    </location>
</feature>
<dbReference type="PROSITE" id="PS50005">
    <property type="entry name" value="TPR"/>
    <property type="match status" value="1"/>
</dbReference>
<dbReference type="InterPro" id="IPR011990">
    <property type="entry name" value="TPR-like_helical_dom_sf"/>
</dbReference>
<proteinExistence type="predicted"/>
<gene>
    <name evidence="1" type="ORF">LCGC14_3086100</name>
</gene>
<dbReference type="EMBL" id="LAZR01066062">
    <property type="protein sequence ID" value="KKK54302.1"/>
    <property type="molecule type" value="Genomic_DNA"/>
</dbReference>
<organism evidence="1">
    <name type="scientific">marine sediment metagenome</name>
    <dbReference type="NCBI Taxonomy" id="412755"/>
    <lineage>
        <taxon>unclassified sequences</taxon>
        <taxon>metagenomes</taxon>
        <taxon>ecological metagenomes</taxon>
    </lineage>
</organism>
<dbReference type="InterPro" id="IPR019734">
    <property type="entry name" value="TPR_rpt"/>
</dbReference>
<dbReference type="Gene3D" id="1.25.40.10">
    <property type="entry name" value="Tetratricopeptide repeat domain"/>
    <property type="match status" value="1"/>
</dbReference>
<name>A0A0F8WBR2_9ZZZZ</name>
<reference evidence="1" key="1">
    <citation type="journal article" date="2015" name="Nature">
        <title>Complex archaea that bridge the gap between prokaryotes and eukaryotes.</title>
        <authorList>
            <person name="Spang A."/>
            <person name="Saw J.H."/>
            <person name="Jorgensen S.L."/>
            <person name="Zaremba-Niedzwiedzka K."/>
            <person name="Martijn J."/>
            <person name="Lind A.E."/>
            <person name="van Eijk R."/>
            <person name="Schleper C."/>
            <person name="Guy L."/>
            <person name="Ettema T.J."/>
        </authorList>
    </citation>
    <scope>NUCLEOTIDE SEQUENCE</scope>
</reference>
<dbReference type="SMART" id="SM00028">
    <property type="entry name" value="TPR"/>
    <property type="match status" value="4"/>
</dbReference>
<dbReference type="PANTHER" id="PTHR12558">
    <property type="entry name" value="CELL DIVISION CYCLE 16,23,27"/>
    <property type="match status" value="1"/>
</dbReference>
<sequence>NYMRAKIMYGLAEDRFAAGDLEEARDKAAEAVGLSEKFVPARVLLGKVYIEQGHYGLACHELERALEVIPQNSRVLYLLGVAQEKQGMIEAALVNYRLSHAVDNSNLDAVMAAAEVLASDGRIRQAQLYIESYMDIAGAHAGMYEIAGRLAMLQKQYEQSAAYYQKAADIGLSKVDVASG</sequence>
<dbReference type="PANTHER" id="PTHR12558:SF13">
    <property type="entry name" value="CELL DIVISION CYCLE PROTEIN 27 HOMOLOG"/>
    <property type="match status" value="1"/>
</dbReference>
<dbReference type="Pfam" id="PF14559">
    <property type="entry name" value="TPR_19"/>
    <property type="match status" value="1"/>
</dbReference>
<dbReference type="SUPFAM" id="SSF48452">
    <property type="entry name" value="TPR-like"/>
    <property type="match status" value="1"/>
</dbReference>
<comment type="caution">
    <text evidence="1">The sequence shown here is derived from an EMBL/GenBank/DDBJ whole genome shotgun (WGS) entry which is preliminary data.</text>
</comment>
<dbReference type="AlphaFoldDB" id="A0A0F8WBR2"/>